<reference evidence="12 13" key="1">
    <citation type="submission" date="2017-10" db="EMBL/GenBank/DDBJ databases">
        <title>Draft genome of Longimonas halophila.</title>
        <authorList>
            <person name="Goh K.M."/>
            <person name="Shamsir M.S."/>
            <person name="Lim S.W."/>
        </authorList>
    </citation>
    <scope>NUCLEOTIDE SEQUENCE [LARGE SCALE GENOMIC DNA]</scope>
    <source>
        <strain evidence="12 13">KCTC 42399</strain>
    </source>
</reference>
<dbReference type="Gene3D" id="3.40.1030.10">
    <property type="entry name" value="Nucleoside phosphorylase/phosphoribosyltransferase catalytic domain"/>
    <property type="match status" value="1"/>
</dbReference>
<evidence type="ECO:0000259" key="11">
    <source>
        <dbReference type="Pfam" id="PF02885"/>
    </source>
</evidence>
<keyword evidence="4 9" id="KW-0808">Transferase</keyword>
<dbReference type="PANTHER" id="PTHR43285:SF2">
    <property type="entry name" value="ANTHRANILATE PHOSPHORIBOSYLTRANSFERASE"/>
    <property type="match status" value="1"/>
</dbReference>
<dbReference type="InterPro" id="IPR000312">
    <property type="entry name" value="Glycosyl_Trfase_fam3"/>
</dbReference>
<keyword evidence="9" id="KW-0479">Metal-binding</keyword>
<comment type="caution">
    <text evidence="9">Lacks conserved residue(s) required for the propagation of feature annotation.</text>
</comment>
<dbReference type="UniPathway" id="UPA00035">
    <property type="reaction ID" value="UER00041"/>
</dbReference>
<comment type="pathway">
    <text evidence="1 9">Amino-acid biosynthesis; L-tryptophan biosynthesis; L-tryptophan from chorismate: step 2/5.</text>
</comment>
<accession>A0A2H3NMV0</accession>
<comment type="cofactor">
    <cofactor evidence="9">
        <name>Mg(2+)</name>
        <dbReference type="ChEBI" id="CHEBI:18420"/>
    </cofactor>
    <text evidence="9">Binds 2 magnesium ions per monomer.</text>
</comment>
<comment type="function">
    <text evidence="9">Catalyzes the transfer of the phosphoribosyl group of 5-phosphorylribose-1-pyrophosphate (PRPP) to anthranilate to yield N-(5'-phosphoribosyl)-anthranilate (PRA).</text>
</comment>
<feature type="binding site" evidence="9">
    <location>
        <begin position="107"/>
        <end position="115"/>
    </location>
    <ligand>
        <name>5-phospho-alpha-D-ribose 1-diphosphate</name>
        <dbReference type="ChEBI" id="CHEBI:58017"/>
    </ligand>
</feature>
<dbReference type="GO" id="GO:0005829">
    <property type="term" value="C:cytosol"/>
    <property type="evidence" value="ECO:0007669"/>
    <property type="project" value="TreeGrafter"/>
</dbReference>
<dbReference type="Pfam" id="PF02885">
    <property type="entry name" value="Glycos_trans_3N"/>
    <property type="match status" value="1"/>
</dbReference>
<sequence>MHEHIAAIAEGRALTEDEAADAMHQMMSGEAEPEHIAALLVGMRARGEQLDELVGFTRVMREFAVSVDCADEHAIDVCGTGGDGANTFNISTTASFVCAGAGVTVAKHGNRSVSSKSGSADVLETLGIEIELEKLGVEYCLEEAGIAFLFAPYFHPAMKHVMPVRTSLSVRTCFNVLGPLCNPANVSRQLVGAFDMNTAQLMVQILRRLGSEHVITVHSNDGMDEFSVADANTLFEYDADSRHDMPIGREVGPEKHGFDRAANKMLRGGDAHENAEILRGILAGTDQSPRRDVVLLNAGYALHTSGQFDDLDAAFDAARASIKSGRALNALNTLIEASNDAPK</sequence>
<keyword evidence="3 9" id="KW-0328">Glycosyltransferase</keyword>
<dbReference type="Proteomes" id="UP000221024">
    <property type="component" value="Unassembled WGS sequence"/>
</dbReference>
<feature type="binding site" evidence="9">
    <location>
        <position position="110"/>
    </location>
    <ligand>
        <name>anthranilate</name>
        <dbReference type="ChEBI" id="CHEBI:16567"/>
        <label>1</label>
    </ligand>
</feature>
<evidence type="ECO:0000256" key="6">
    <source>
        <dbReference type="ARBA" id="ARBA00023141"/>
    </source>
</evidence>
<dbReference type="AlphaFoldDB" id="A0A2H3NMV0"/>
<dbReference type="Gene3D" id="1.20.970.10">
    <property type="entry name" value="Transferase, Pyrimidine Nucleoside Phosphorylase, Chain C"/>
    <property type="match status" value="1"/>
</dbReference>
<evidence type="ECO:0000256" key="7">
    <source>
        <dbReference type="ARBA" id="ARBA00052328"/>
    </source>
</evidence>
<organism evidence="12 13">
    <name type="scientific">Longimonas halophila</name>
    <dbReference type="NCBI Taxonomy" id="1469170"/>
    <lineage>
        <taxon>Bacteria</taxon>
        <taxon>Pseudomonadati</taxon>
        <taxon>Rhodothermota</taxon>
        <taxon>Rhodothermia</taxon>
        <taxon>Rhodothermales</taxon>
        <taxon>Salisaetaceae</taxon>
        <taxon>Longimonas</taxon>
    </lineage>
</organism>
<feature type="domain" description="Glycosyl transferase family 3" evidence="10">
    <location>
        <begin position="72"/>
        <end position="328"/>
    </location>
</feature>
<evidence type="ECO:0000256" key="4">
    <source>
        <dbReference type="ARBA" id="ARBA00022679"/>
    </source>
</evidence>
<dbReference type="InterPro" id="IPR035902">
    <property type="entry name" value="Nuc_phospho_transferase"/>
</dbReference>
<dbReference type="InterPro" id="IPR036320">
    <property type="entry name" value="Glycosyl_Trfase_fam3_N_dom_sf"/>
</dbReference>
<feature type="binding site" evidence="9">
    <location>
        <position position="225"/>
    </location>
    <ligand>
        <name>Mg(2+)</name>
        <dbReference type="ChEBI" id="CHEBI:18420"/>
        <label>2</label>
    </ligand>
</feature>
<evidence type="ECO:0000259" key="10">
    <source>
        <dbReference type="Pfam" id="PF00591"/>
    </source>
</evidence>
<keyword evidence="6 9" id="KW-0057">Aromatic amino acid biosynthesis</keyword>
<dbReference type="GO" id="GO:0004048">
    <property type="term" value="F:anthranilate phosphoribosyltransferase activity"/>
    <property type="evidence" value="ECO:0007669"/>
    <property type="project" value="UniProtKB-UniRule"/>
</dbReference>
<evidence type="ECO:0000256" key="5">
    <source>
        <dbReference type="ARBA" id="ARBA00022822"/>
    </source>
</evidence>
<name>A0A2H3NMV0_9BACT</name>
<comment type="subunit">
    <text evidence="9">Homodimer.</text>
</comment>
<dbReference type="Pfam" id="PF00591">
    <property type="entry name" value="Glycos_transf_3"/>
    <property type="match status" value="1"/>
</dbReference>
<evidence type="ECO:0000256" key="3">
    <source>
        <dbReference type="ARBA" id="ARBA00022676"/>
    </source>
</evidence>
<evidence type="ECO:0000256" key="1">
    <source>
        <dbReference type="ARBA" id="ARBA00004907"/>
    </source>
</evidence>
<comment type="similarity">
    <text evidence="9">Belongs to the anthranilate phosphoribosyltransferase family.</text>
</comment>
<feature type="binding site" evidence="9">
    <location>
        <position position="225"/>
    </location>
    <ligand>
        <name>Mg(2+)</name>
        <dbReference type="ChEBI" id="CHEBI:18420"/>
        <label>1</label>
    </ligand>
</feature>
<feature type="binding site" evidence="9">
    <location>
        <position position="87"/>
    </location>
    <ligand>
        <name>5-phospho-alpha-D-ribose 1-diphosphate</name>
        <dbReference type="ChEBI" id="CHEBI:58017"/>
    </ligand>
</feature>
<dbReference type="GO" id="GO:0000162">
    <property type="term" value="P:L-tryptophan biosynthetic process"/>
    <property type="evidence" value="ECO:0007669"/>
    <property type="project" value="UniProtKB-UniRule"/>
</dbReference>
<gene>
    <name evidence="9 12" type="primary">trpD</name>
    <name evidence="12" type="ORF">CRI93_06185</name>
</gene>
<comment type="similarity">
    <text evidence="8">In the C-terminal section; belongs to the anthranilate phosphoribosyltransferase family.</text>
</comment>
<comment type="caution">
    <text evidence="12">The sequence shown here is derived from an EMBL/GenBank/DDBJ whole genome shotgun (WGS) entry which is preliminary data.</text>
</comment>
<dbReference type="PANTHER" id="PTHR43285">
    <property type="entry name" value="ANTHRANILATE PHOSPHORIBOSYLTRANSFERASE"/>
    <property type="match status" value="1"/>
</dbReference>
<dbReference type="SUPFAM" id="SSF52418">
    <property type="entry name" value="Nucleoside phosphorylase/phosphoribosyltransferase catalytic domain"/>
    <property type="match status" value="1"/>
</dbReference>
<evidence type="ECO:0000256" key="9">
    <source>
        <dbReference type="HAMAP-Rule" id="MF_00211"/>
    </source>
</evidence>
<dbReference type="HAMAP" id="MF_00211">
    <property type="entry name" value="TrpD"/>
    <property type="match status" value="1"/>
</dbReference>
<evidence type="ECO:0000256" key="8">
    <source>
        <dbReference type="ARBA" id="ARBA00061188"/>
    </source>
</evidence>
<evidence type="ECO:0000313" key="13">
    <source>
        <dbReference type="Proteomes" id="UP000221024"/>
    </source>
</evidence>
<feature type="binding site" evidence="9">
    <location>
        <position position="79"/>
    </location>
    <ligand>
        <name>5-phospho-alpha-D-ribose 1-diphosphate</name>
        <dbReference type="ChEBI" id="CHEBI:58017"/>
    </ligand>
</feature>
<feature type="binding site" evidence="9">
    <location>
        <position position="91"/>
    </location>
    <ligand>
        <name>Mg(2+)</name>
        <dbReference type="ChEBI" id="CHEBI:18420"/>
        <label>1</label>
    </ligand>
</feature>
<keyword evidence="5 9" id="KW-0822">Tryptophan biosynthesis</keyword>
<dbReference type="FunFam" id="3.40.1030.10:FF:000002">
    <property type="entry name" value="Anthranilate phosphoribosyltransferase"/>
    <property type="match status" value="1"/>
</dbReference>
<evidence type="ECO:0000313" key="12">
    <source>
        <dbReference type="EMBL" id="PEN08028.1"/>
    </source>
</evidence>
<feature type="binding site" evidence="9">
    <location>
        <begin position="89"/>
        <end position="92"/>
    </location>
    <ligand>
        <name>5-phospho-alpha-D-ribose 1-diphosphate</name>
        <dbReference type="ChEBI" id="CHEBI:58017"/>
    </ligand>
</feature>
<evidence type="ECO:0000256" key="2">
    <source>
        <dbReference type="ARBA" id="ARBA00022605"/>
    </source>
</evidence>
<dbReference type="EMBL" id="PDEP01000004">
    <property type="protein sequence ID" value="PEN08028.1"/>
    <property type="molecule type" value="Genomic_DNA"/>
</dbReference>
<feature type="binding site" evidence="9">
    <location>
        <position position="79"/>
    </location>
    <ligand>
        <name>anthranilate</name>
        <dbReference type="ChEBI" id="CHEBI:16567"/>
        <label>1</label>
    </ligand>
</feature>
<dbReference type="EC" id="2.4.2.18" evidence="9"/>
<keyword evidence="2 9" id="KW-0028">Amino-acid biosynthesis</keyword>
<dbReference type="RefSeq" id="WP_098061753.1">
    <property type="nucleotide sequence ID" value="NZ_PDEP01000004.1"/>
</dbReference>
<keyword evidence="13" id="KW-1185">Reference proteome</keyword>
<feature type="binding site" evidence="9">
    <location>
        <begin position="82"/>
        <end position="83"/>
    </location>
    <ligand>
        <name>5-phospho-alpha-D-ribose 1-diphosphate</name>
        <dbReference type="ChEBI" id="CHEBI:58017"/>
    </ligand>
</feature>
<dbReference type="SUPFAM" id="SSF47648">
    <property type="entry name" value="Nucleoside phosphorylase/phosphoribosyltransferase N-terminal domain"/>
    <property type="match status" value="1"/>
</dbReference>
<dbReference type="InterPro" id="IPR005940">
    <property type="entry name" value="Anthranilate_Pribosyl_Tfrase"/>
</dbReference>
<dbReference type="GO" id="GO:0000287">
    <property type="term" value="F:magnesium ion binding"/>
    <property type="evidence" value="ECO:0007669"/>
    <property type="project" value="UniProtKB-UniRule"/>
</dbReference>
<keyword evidence="9" id="KW-0460">Magnesium</keyword>
<dbReference type="InterPro" id="IPR017459">
    <property type="entry name" value="Glycosyl_Trfase_fam3_N_dom"/>
</dbReference>
<feature type="binding site" evidence="9">
    <location>
        <position position="224"/>
    </location>
    <ligand>
        <name>Mg(2+)</name>
        <dbReference type="ChEBI" id="CHEBI:18420"/>
        <label>2</label>
    </ligand>
</feature>
<feature type="binding site" evidence="9">
    <location>
        <position position="119"/>
    </location>
    <ligand>
        <name>5-phospho-alpha-D-ribose 1-diphosphate</name>
        <dbReference type="ChEBI" id="CHEBI:58017"/>
    </ligand>
</feature>
<dbReference type="NCBIfam" id="TIGR01245">
    <property type="entry name" value="trpD"/>
    <property type="match status" value="1"/>
</dbReference>
<comment type="catalytic activity">
    <reaction evidence="7 9">
        <text>N-(5-phospho-beta-D-ribosyl)anthranilate + diphosphate = 5-phospho-alpha-D-ribose 1-diphosphate + anthranilate</text>
        <dbReference type="Rhea" id="RHEA:11768"/>
        <dbReference type="ChEBI" id="CHEBI:16567"/>
        <dbReference type="ChEBI" id="CHEBI:18277"/>
        <dbReference type="ChEBI" id="CHEBI:33019"/>
        <dbReference type="ChEBI" id="CHEBI:58017"/>
        <dbReference type="EC" id="2.4.2.18"/>
    </reaction>
</comment>
<proteinExistence type="inferred from homology"/>
<feature type="binding site" evidence="9">
    <location>
        <position position="165"/>
    </location>
    <ligand>
        <name>anthranilate</name>
        <dbReference type="ChEBI" id="CHEBI:16567"/>
        <label>2</label>
    </ligand>
</feature>
<protein>
    <recommendedName>
        <fullName evidence="9">Anthranilate phosphoribosyltransferase</fullName>
        <ecNumber evidence="9">2.4.2.18</ecNumber>
    </recommendedName>
</protein>
<dbReference type="OrthoDB" id="9806430at2"/>
<feature type="domain" description="Glycosyl transferase family 3 N-terminal" evidence="11">
    <location>
        <begin position="4"/>
        <end position="64"/>
    </location>
</feature>